<name>A0A5B8IIB9_9ACTN</name>
<dbReference type="RefSeq" id="WP_146480405.1">
    <property type="nucleotide sequence ID" value="NZ_CP042266.1"/>
</dbReference>
<dbReference type="OrthoDB" id="9870661at2"/>
<reference evidence="1 2" key="1">
    <citation type="submission" date="2019-07" db="EMBL/GenBank/DDBJ databases">
        <authorList>
            <person name="Zhu P."/>
        </authorList>
    </citation>
    <scope>NUCLEOTIDE SEQUENCE [LARGE SCALE GENOMIC DNA]</scope>
    <source>
        <strain evidence="1 2">SSL-25</strain>
    </source>
</reference>
<organism evidence="1 2">
    <name type="scientific">Streptomyces qinzhouensis</name>
    <dbReference type="NCBI Taxonomy" id="2599401"/>
    <lineage>
        <taxon>Bacteria</taxon>
        <taxon>Bacillati</taxon>
        <taxon>Actinomycetota</taxon>
        <taxon>Actinomycetes</taxon>
        <taxon>Kitasatosporales</taxon>
        <taxon>Streptomycetaceae</taxon>
        <taxon>Streptomyces</taxon>
    </lineage>
</organism>
<dbReference type="KEGG" id="sqz:FQU76_11995"/>
<keyword evidence="2" id="KW-1185">Reference proteome</keyword>
<accession>A0A5B8IIB9</accession>
<protein>
    <submittedName>
        <fullName evidence="1">Uncharacterized protein</fullName>
    </submittedName>
</protein>
<gene>
    <name evidence="1" type="ORF">FQU76_11995</name>
</gene>
<evidence type="ECO:0000313" key="2">
    <source>
        <dbReference type="Proteomes" id="UP000320580"/>
    </source>
</evidence>
<evidence type="ECO:0000313" key="1">
    <source>
        <dbReference type="EMBL" id="QDY77119.1"/>
    </source>
</evidence>
<proteinExistence type="predicted"/>
<dbReference type="AlphaFoldDB" id="A0A5B8IIB9"/>
<dbReference type="Proteomes" id="UP000320580">
    <property type="component" value="Chromosome"/>
</dbReference>
<sequence length="69" mass="7362">MTAGGGPAGRRADWVDPRYGELAEHVDREISRAFRRQDRTPCSACGALGVHILLTEGVRGPVSVPCLAC</sequence>
<dbReference type="EMBL" id="CP042266">
    <property type="protein sequence ID" value="QDY77119.1"/>
    <property type="molecule type" value="Genomic_DNA"/>
</dbReference>